<evidence type="ECO:0000313" key="3">
    <source>
        <dbReference type="Proteomes" id="UP000029067"/>
    </source>
</evidence>
<comment type="caution">
    <text evidence="2">The sequence shown here is derived from an EMBL/GenBank/DDBJ whole genome shotgun (WGS) entry which is preliminary data.</text>
</comment>
<reference evidence="2 3" key="1">
    <citation type="submission" date="2014-03" db="EMBL/GenBank/DDBJ databases">
        <title>Genomics of Bifidobacteria.</title>
        <authorList>
            <person name="Ventura M."/>
            <person name="Milani C."/>
            <person name="Lugli G.A."/>
        </authorList>
    </citation>
    <scope>NUCLEOTIDE SEQUENCE [LARGE SCALE GENOMIC DNA]</scope>
    <source>
        <strain evidence="2 3">LMG 10738</strain>
    </source>
</reference>
<keyword evidence="3" id="KW-1185">Reference proteome</keyword>
<dbReference type="eggNOG" id="ENOG5030S5Z">
    <property type="taxonomic scope" value="Bacteria"/>
</dbReference>
<evidence type="ECO:0000313" key="2">
    <source>
        <dbReference type="EMBL" id="KFI63901.1"/>
    </source>
</evidence>
<dbReference type="RefSeq" id="WP_156100127.1">
    <property type="nucleotide sequence ID" value="NZ_JGYV01000006.1"/>
</dbReference>
<dbReference type="OrthoDB" id="3231916at2"/>
<dbReference type="STRING" id="1688.BCUN_1513"/>
<proteinExistence type="predicted"/>
<protein>
    <submittedName>
        <fullName evidence="2">Uncharacterized protein</fullName>
    </submittedName>
</protein>
<feature type="region of interest" description="Disordered" evidence="1">
    <location>
        <begin position="183"/>
        <end position="225"/>
    </location>
</feature>
<dbReference type="AlphaFoldDB" id="A0A087AYQ1"/>
<feature type="region of interest" description="Disordered" evidence="1">
    <location>
        <begin position="243"/>
        <end position="265"/>
    </location>
</feature>
<sequence>MSTVDKNMTIDNAEELLEVIAKTPMWEMPKQINQYCDMLQEAYHSIYQAQKALQAEGVLTCAAGEKATKASNDILKAINDHQEQMSQRISIMKNDIDGANEAISEANSIVDQLPGSFLDDVSAQNIMDATKPMDWVVPGLGTLTGLCGVAGLNFVNSLLADNRRKEAEAELHRIQSMMPTGIVAPVPIIDPPYRSSNSDDDEHHDPSDQDTSTQGNPNWTTAGTAGAGAGAAAAAAAAAARSSSGAGSPASSGVRTLPSSNSAANPATAAWLKSHQVPAMPSSQTAAHTGGVASAASTTPGGTFSSRNQDSNAYRDGYIYNSETGRWEPADWHTQGMSVDSGQGGLNGSFRSGALAGGLAAGTGIGGAALAKHVSGAAGSNGLSGSMVGVGGAGAGSLGIGGAGRATGSFYTNTPVTATPVTSSVKGARGMAAGLPDSSATSPAAAKGATRGATPGMMGSQGAGANEKKGKRRGMAYVLPDIEDMEEFEPKPRAAMAGHRKAMD</sequence>
<feature type="region of interest" description="Disordered" evidence="1">
    <location>
        <begin position="432"/>
        <end position="472"/>
    </location>
</feature>
<gene>
    <name evidence="2" type="ORF">BCUN_1513</name>
</gene>
<feature type="region of interest" description="Disordered" evidence="1">
    <location>
        <begin position="277"/>
        <end position="310"/>
    </location>
</feature>
<feature type="compositionally biased region" description="Polar residues" evidence="1">
    <location>
        <begin position="211"/>
        <end position="221"/>
    </location>
</feature>
<feature type="compositionally biased region" description="Polar residues" evidence="1">
    <location>
        <begin position="295"/>
        <end position="310"/>
    </location>
</feature>
<name>A0A087AYQ1_9BIFI</name>
<dbReference type="Proteomes" id="UP000029067">
    <property type="component" value="Unassembled WGS sequence"/>
</dbReference>
<accession>A0A087AYQ1</accession>
<dbReference type="EMBL" id="JGYV01000006">
    <property type="protein sequence ID" value="KFI63901.1"/>
    <property type="molecule type" value="Genomic_DNA"/>
</dbReference>
<evidence type="ECO:0000256" key="1">
    <source>
        <dbReference type="SAM" id="MobiDB-lite"/>
    </source>
</evidence>
<organism evidence="2 3">
    <name type="scientific">Bifidobacterium cuniculi</name>
    <dbReference type="NCBI Taxonomy" id="1688"/>
    <lineage>
        <taxon>Bacteria</taxon>
        <taxon>Bacillati</taxon>
        <taxon>Actinomycetota</taxon>
        <taxon>Actinomycetes</taxon>
        <taxon>Bifidobacteriales</taxon>
        <taxon>Bifidobacteriaceae</taxon>
        <taxon>Bifidobacterium</taxon>
    </lineage>
</organism>